<dbReference type="OrthoDB" id="1274115at2759"/>
<accession>M2M5Q8</accession>
<name>M2M5Q8_BAUPA</name>
<dbReference type="eggNOG" id="KOG1209">
    <property type="taxonomic scope" value="Eukaryota"/>
</dbReference>
<evidence type="ECO:0000313" key="3">
    <source>
        <dbReference type="EMBL" id="EMC91966.1"/>
    </source>
</evidence>
<dbReference type="InterPro" id="IPR051911">
    <property type="entry name" value="SDR_oxidoreductase"/>
</dbReference>
<dbReference type="RefSeq" id="XP_007681310.1">
    <property type="nucleotide sequence ID" value="XM_007683120.1"/>
</dbReference>
<dbReference type="AlphaFoldDB" id="M2M5Q8"/>
<dbReference type="PANTHER" id="PTHR43976">
    <property type="entry name" value="SHORT CHAIN DEHYDROGENASE"/>
    <property type="match status" value="1"/>
</dbReference>
<sequence>MPEQLVWFVTGCSSGFGQQFIKQALERGDKAIATARNADTLKELADLGAATMQLDVTVPMSEIQKKVRDAIKIYGRIDVCVANAGYTKVAAAEDFGNNNEDLLKMIQTNTIGNWNVVCAIAPHWRERKSGFLVYNSSMAAWWHNTPGLGGYAATKAALDRLVEHFRLEATPFGVKVLVIHPGYCRTEIANPTKHDLSGTFQDYEALGNFWKEFTPKLHGGQPGDATKAVRLMIDVVRGEGVAEGKEAPPFLPVGSDAFADIKAKSELTMKILDEWESAIKSIDVAS</sequence>
<protein>
    <submittedName>
        <fullName evidence="3">Uncharacterized protein</fullName>
    </submittedName>
</protein>
<dbReference type="PRINTS" id="PR00081">
    <property type="entry name" value="GDHRDH"/>
</dbReference>
<dbReference type="Proteomes" id="UP000011761">
    <property type="component" value="Unassembled WGS sequence"/>
</dbReference>
<keyword evidence="2" id="KW-0560">Oxidoreductase</keyword>
<evidence type="ECO:0000256" key="2">
    <source>
        <dbReference type="ARBA" id="ARBA00023002"/>
    </source>
</evidence>
<keyword evidence="4" id="KW-1185">Reference proteome</keyword>
<dbReference type="SUPFAM" id="SSF51735">
    <property type="entry name" value="NAD(P)-binding Rossmann-fold domains"/>
    <property type="match status" value="1"/>
</dbReference>
<organism evidence="3 4">
    <name type="scientific">Baudoinia panamericana (strain UAMH 10762)</name>
    <name type="common">Angels' share fungus</name>
    <name type="synonym">Baudoinia compniacensis (strain UAMH 10762)</name>
    <dbReference type="NCBI Taxonomy" id="717646"/>
    <lineage>
        <taxon>Eukaryota</taxon>
        <taxon>Fungi</taxon>
        <taxon>Dikarya</taxon>
        <taxon>Ascomycota</taxon>
        <taxon>Pezizomycotina</taxon>
        <taxon>Dothideomycetes</taxon>
        <taxon>Dothideomycetidae</taxon>
        <taxon>Mycosphaerellales</taxon>
        <taxon>Teratosphaeriaceae</taxon>
        <taxon>Baudoinia</taxon>
    </lineage>
</organism>
<evidence type="ECO:0000256" key="1">
    <source>
        <dbReference type="ARBA" id="ARBA00006484"/>
    </source>
</evidence>
<evidence type="ECO:0000313" key="4">
    <source>
        <dbReference type="Proteomes" id="UP000011761"/>
    </source>
</evidence>
<gene>
    <name evidence="3" type="ORF">BAUCODRAFT_152314</name>
</gene>
<dbReference type="GeneID" id="19109214"/>
<dbReference type="InterPro" id="IPR036291">
    <property type="entry name" value="NAD(P)-bd_dom_sf"/>
</dbReference>
<reference evidence="3 4" key="1">
    <citation type="journal article" date="2012" name="PLoS Pathog.">
        <title>Diverse lifestyles and strategies of plant pathogenesis encoded in the genomes of eighteen Dothideomycetes fungi.</title>
        <authorList>
            <person name="Ohm R.A."/>
            <person name="Feau N."/>
            <person name="Henrissat B."/>
            <person name="Schoch C.L."/>
            <person name="Horwitz B.A."/>
            <person name="Barry K.W."/>
            <person name="Condon B.J."/>
            <person name="Copeland A.C."/>
            <person name="Dhillon B."/>
            <person name="Glaser F."/>
            <person name="Hesse C.N."/>
            <person name="Kosti I."/>
            <person name="LaButti K."/>
            <person name="Lindquist E.A."/>
            <person name="Lucas S."/>
            <person name="Salamov A.A."/>
            <person name="Bradshaw R.E."/>
            <person name="Ciuffetti L."/>
            <person name="Hamelin R.C."/>
            <person name="Kema G.H.J."/>
            <person name="Lawrence C."/>
            <person name="Scott J.A."/>
            <person name="Spatafora J.W."/>
            <person name="Turgeon B.G."/>
            <person name="de Wit P.J.G.M."/>
            <person name="Zhong S."/>
            <person name="Goodwin S.B."/>
            <person name="Grigoriev I.V."/>
        </authorList>
    </citation>
    <scope>NUCLEOTIDE SEQUENCE [LARGE SCALE GENOMIC DNA]</scope>
    <source>
        <strain evidence="3 4">UAMH 10762</strain>
    </source>
</reference>
<dbReference type="KEGG" id="bcom:BAUCODRAFT_152314"/>
<dbReference type="PANTHER" id="PTHR43976:SF16">
    <property type="entry name" value="SHORT-CHAIN DEHYDROGENASE_REDUCTASE FAMILY PROTEIN"/>
    <property type="match status" value="1"/>
</dbReference>
<dbReference type="InterPro" id="IPR002347">
    <property type="entry name" value="SDR_fam"/>
</dbReference>
<dbReference type="OMA" id="WDVDILL"/>
<dbReference type="GO" id="GO:0016491">
    <property type="term" value="F:oxidoreductase activity"/>
    <property type="evidence" value="ECO:0007669"/>
    <property type="project" value="UniProtKB-KW"/>
</dbReference>
<dbReference type="HOGENOM" id="CLU_010194_2_9_1"/>
<dbReference type="Gene3D" id="3.40.50.720">
    <property type="entry name" value="NAD(P)-binding Rossmann-like Domain"/>
    <property type="match status" value="1"/>
</dbReference>
<proteinExistence type="inferred from homology"/>
<dbReference type="Pfam" id="PF00106">
    <property type="entry name" value="adh_short"/>
    <property type="match status" value="1"/>
</dbReference>
<dbReference type="EMBL" id="KB445563">
    <property type="protein sequence ID" value="EMC91966.1"/>
    <property type="molecule type" value="Genomic_DNA"/>
</dbReference>
<comment type="similarity">
    <text evidence="1">Belongs to the short-chain dehydrogenases/reductases (SDR) family.</text>
</comment>